<sequence>MGRPRLEQGQGRRGLGPRRDLGARVSTFRHPGLAEPRNKEEWRRYRDSRAPEQPVMPPYEEYLKLSDDDKDDLNEDRDNYHSALAIIDTSQVKRLHYLMERRMKANARRAAGARAGLVFDGPPTVGKSTLVKLFAARYERRLRRKHPERFQDGYESNGMIIDYTPVVYLSIPARATPKDLSVLLADYLGMVQRGRDTQTDITNHVLSVLSDVGTELVIIDDVHFLDMSAKEGRVVNDHLKYIANETAATFVYTGVDLEKSGLFLEGQAASRATQTSGRNTRYPVRKFGCKTSQEKLEWAETVKALEDTLVLYRHRPGKLVKLCSYFYDRTDGSICALTDLFRESAIEAVMSGEEAITRKLMDRIEISEYAQATYRKVVQQRRQKSAAGSKVAAS</sequence>
<reference evidence="2 3" key="1">
    <citation type="submission" date="2017-09" db="EMBL/GenBank/DDBJ databases">
        <authorList>
            <person name="Lee N."/>
            <person name="Cho B.-K."/>
        </authorList>
    </citation>
    <scope>NUCLEOTIDE SEQUENCE [LARGE SCALE GENOMIC DNA]</scope>
    <source>
        <strain evidence="2 3">ATCC 13740</strain>
    </source>
</reference>
<dbReference type="Gene3D" id="3.40.50.300">
    <property type="entry name" value="P-loop containing nucleotide triphosphate hydrolases"/>
    <property type="match status" value="1"/>
</dbReference>
<evidence type="ECO:0008006" key="4">
    <source>
        <dbReference type="Google" id="ProtNLM"/>
    </source>
</evidence>
<evidence type="ECO:0000256" key="1">
    <source>
        <dbReference type="SAM" id="MobiDB-lite"/>
    </source>
</evidence>
<proteinExistence type="predicted"/>
<dbReference type="InterPro" id="IPR008868">
    <property type="entry name" value="TniB"/>
</dbReference>
<dbReference type="EMBL" id="CP023694">
    <property type="protein sequence ID" value="QEV28923.1"/>
    <property type="molecule type" value="Genomic_DNA"/>
</dbReference>
<organism evidence="2 3">
    <name type="scientific">Streptomyces coeruleorubidus</name>
    <dbReference type="NCBI Taxonomy" id="116188"/>
    <lineage>
        <taxon>Bacteria</taxon>
        <taxon>Bacillati</taxon>
        <taxon>Actinomycetota</taxon>
        <taxon>Actinomycetes</taxon>
        <taxon>Kitasatosporales</taxon>
        <taxon>Streptomycetaceae</taxon>
        <taxon>Streptomyces</taxon>
    </lineage>
</organism>
<dbReference type="Pfam" id="PF05621">
    <property type="entry name" value="TniB"/>
    <property type="match status" value="1"/>
</dbReference>
<feature type="region of interest" description="Disordered" evidence="1">
    <location>
        <begin position="1"/>
        <end position="59"/>
    </location>
</feature>
<dbReference type="Proteomes" id="UP000326598">
    <property type="component" value="Chromosome"/>
</dbReference>
<feature type="compositionally biased region" description="Basic and acidic residues" evidence="1">
    <location>
        <begin position="36"/>
        <end position="50"/>
    </location>
</feature>
<protein>
    <recommendedName>
        <fullName evidence="4">ATP/GTP-binding protein</fullName>
    </recommendedName>
</protein>
<gene>
    <name evidence="2" type="ORF">CP976_35575</name>
</gene>
<accession>A0A5J6IEE6</accession>
<dbReference type="InterPro" id="IPR027417">
    <property type="entry name" value="P-loop_NTPase"/>
</dbReference>
<evidence type="ECO:0000313" key="3">
    <source>
        <dbReference type="Proteomes" id="UP000326598"/>
    </source>
</evidence>
<dbReference type="KEGG" id="scoe:CP976_35575"/>
<dbReference type="SUPFAM" id="SSF52540">
    <property type="entry name" value="P-loop containing nucleoside triphosphate hydrolases"/>
    <property type="match status" value="2"/>
</dbReference>
<dbReference type="AlphaFoldDB" id="A0A5J6IEE6"/>
<evidence type="ECO:0000313" key="2">
    <source>
        <dbReference type="EMBL" id="QEV28923.1"/>
    </source>
</evidence>
<name>A0A5J6IEE6_STRC4</name>